<reference evidence="1" key="1">
    <citation type="journal article" date="2023" name="Mol. Phylogenet. Evol.">
        <title>Genome-scale phylogeny and comparative genomics of the fungal order Sordariales.</title>
        <authorList>
            <person name="Hensen N."/>
            <person name="Bonometti L."/>
            <person name="Westerberg I."/>
            <person name="Brannstrom I.O."/>
            <person name="Guillou S."/>
            <person name="Cros-Aarteil S."/>
            <person name="Calhoun S."/>
            <person name="Haridas S."/>
            <person name="Kuo A."/>
            <person name="Mondo S."/>
            <person name="Pangilinan J."/>
            <person name="Riley R."/>
            <person name="LaButti K."/>
            <person name="Andreopoulos B."/>
            <person name="Lipzen A."/>
            <person name="Chen C."/>
            <person name="Yan M."/>
            <person name="Daum C."/>
            <person name="Ng V."/>
            <person name="Clum A."/>
            <person name="Steindorff A."/>
            <person name="Ohm R.A."/>
            <person name="Martin F."/>
            <person name="Silar P."/>
            <person name="Natvig D.O."/>
            <person name="Lalanne C."/>
            <person name="Gautier V."/>
            <person name="Ament-Velasquez S.L."/>
            <person name="Kruys A."/>
            <person name="Hutchinson M.I."/>
            <person name="Powell A.J."/>
            <person name="Barry K."/>
            <person name="Miller A.N."/>
            <person name="Grigoriev I.V."/>
            <person name="Debuchy R."/>
            <person name="Gladieux P."/>
            <person name="Hiltunen Thoren M."/>
            <person name="Johannesson H."/>
        </authorList>
    </citation>
    <scope>NUCLEOTIDE SEQUENCE</scope>
    <source>
        <strain evidence="1">CBS 990.96</strain>
    </source>
</reference>
<reference evidence="1" key="2">
    <citation type="submission" date="2023-05" db="EMBL/GenBank/DDBJ databases">
        <authorList>
            <consortium name="Lawrence Berkeley National Laboratory"/>
            <person name="Steindorff A."/>
            <person name="Hensen N."/>
            <person name="Bonometti L."/>
            <person name="Westerberg I."/>
            <person name="Brannstrom I.O."/>
            <person name="Guillou S."/>
            <person name="Cros-Aarteil S."/>
            <person name="Calhoun S."/>
            <person name="Haridas S."/>
            <person name="Kuo A."/>
            <person name="Mondo S."/>
            <person name="Pangilinan J."/>
            <person name="Riley R."/>
            <person name="Labutti K."/>
            <person name="Andreopoulos B."/>
            <person name="Lipzen A."/>
            <person name="Chen C."/>
            <person name="Yanf M."/>
            <person name="Daum C."/>
            <person name="Ng V."/>
            <person name="Clum A."/>
            <person name="Ohm R."/>
            <person name="Martin F."/>
            <person name="Silar P."/>
            <person name="Natvig D."/>
            <person name="Lalanne C."/>
            <person name="Gautier V."/>
            <person name="Ament-Velasquez S.L."/>
            <person name="Kruys A."/>
            <person name="Hutchinson M.I."/>
            <person name="Powell A.J."/>
            <person name="Barry K."/>
            <person name="Miller A.N."/>
            <person name="Grigoriev I.V."/>
            <person name="Debuchy R."/>
            <person name="Gladieux P."/>
            <person name="Thoren M.H."/>
            <person name="Johannesson H."/>
        </authorList>
    </citation>
    <scope>NUCLEOTIDE SEQUENCE</scope>
    <source>
        <strain evidence="1">CBS 990.96</strain>
    </source>
</reference>
<name>A0AAN7BY92_9PEZI</name>
<keyword evidence="2" id="KW-1185">Reference proteome</keyword>
<accession>A0AAN7BY92</accession>
<comment type="caution">
    <text evidence="1">The sequence shown here is derived from an EMBL/GenBank/DDBJ whole genome shotgun (WGS) entry which is preliminary data.</text>
</comment>
<evidence type="ECO:0000313" key="1">
    <source>
        <dbReference type="EMBL" id="KAK4231869.1"/>
    </source>
</evidence>
<dbReference type="Proteomes" id="UP001301958">
    <property type="component" value="Unassembled WGS sequence"/>
</dbReference>
<evidence type="ECO:0000313" key="2">
    <source>
        <dbReference type="Proteomes" id="UP001301958"/>
    </source>
</evidence>
<dbReference type="AlphaFoldDB" id="A0AAN7BY92"/>
<organism evidence="1 2">
    <name type="scientific">Podospora fimiseda</name>
    <dbReference type="NCBI Taxonomy" id="252190"/>
    <lineage>
        <taxon>Eukaryota</taxon>
        <taxon>Fungi</taxon>
        <taxon>Dikarya</taxon>
        <taxon>Ascomycota</taxon>
        <taxon>Pezizomycotina</taxon>
        <taxon>Sordariomycetes</taxon>
        <taxon>Sordariomycetidae</taxon>
        <taxon>Sordariales</taxon>
        <taxon>Podosporaceae</taxon>
        <taxon>Podospora</taxon>
    </lineage>
</organism>
<sequence>MIWSELGKIEDFRKLFIVNKQVKSEAISQIIPSATISSLQVRRVVQVTIVIDGHSSDNYWIGFQVLHVKGGSTFNFSISGFDSPSAKFLSFLAPSKSTMEFRVPKDSHDLASFVTMKSKLADVFVIRDLDLKFLPGPDGC</sequence>
<dbReference type="EMBL" id="MU865290">
    <property type="protein sequence ID" value="KAK4231869.1"/>
    <property type="molecule type" value="Genomic_DNA"/>
</dbReference>
<protein>
    <submittedName>
        <fullName evidence="1">Uncharacterized protein</fullName>
    </submittedName>
</protein>
<gene>
    <name evidence="1" type="ORF">QBC38DRAFT_177082</name>
</gene>
<proteinExistence type="predicted"/>